<dbReference type="PANTHER" id="PTHR33908">
    <property type="entry name" value="MANNOSYLTRANSFERASE YKCB-RELATED"/>
    <property type="match status" value="1"/>
</dbReference>
<feature type="transmembrane region" description="Helical" evidence="9">
    <location>
        <begin position="255"/>
        <end position="276"/>
    </location>
</feature>
<dbReference type="InterPro" id="IPR056785">
    <property type="entry name" value="YkcA/B-like_C"/>
</dbReference>
<name>A0ABX8R590_9ACTN</name>
<keyword evidence="13" id="KW-1185">Reference proteome</keyword>
<feature type="transmembrane region" description="Helical" evidence="9">
    <location>
        <begin position="132"/>
        <end position="153"/>
    </location>
</feature>
<protein>
    <submittedName>
        <fullName evidence="12">Glycosyltransferase family 39 protein</fullName>
    </submittedName>
</protein>
<gene>
    <name evidence="12" type="ORF">AGRA3207_000362</name>
</gene>
<feature type="transmembrane region" description="Helical" evidence="9">
    <location>
        <begin position="417"/>
        <end position="437"/>
    </location>
</feature>
<evidence type="ECO:0000256" key="1">
    <source>
        <dbReference type="ARBA" id="ARBA00004651"/>
    </source>
</evidence>
<feature type="transmembrane region" description="Helical" evidence="9">
    <location>
        <begin position="443"/>
        <end position="465"/>
    </location>
</feature>
<keyword evidence="2" id="KW-1003">Cell membrane</keyword>
<feature type="domain" description="Putative mannosyltransferase YkcA/B-like C-terminal" evidence="11">
    <location>
        <begin position="595"/>
        <end position="685"/>
    </location>
</feature>
<feature type="transmembrane region" description="Helical" evidence="9">
    <location>
        <begin position="207"/>
        <end position="224"/>
    </location>
</feature>
<dbReference type="InterPro" id="IPR038731">
    <property type="entry name" value="RgtA/B/C-like"/>
</dbReference>
<evidence type="ECO:0000256" key="5">
    <source>
        <dbReference type="ARBA" id="ARBA00022692"/>
    </source>
</evidence>
<feature type="transmembrane region" description="Helical" evidence="9">
    <location>
        <begin position="389"/>
        <end position="410"/>
    </location>
</feature>
<feature type="domain" description="Glycosyltransferase RgtA/B/C/D-like" evidence="10">
    <location>
        <begin position="111"/>
        <end position="268"/>
    </location>
</feature>
<dbReference type="Proteomes" id="UP001049518">
    <property type="component" value="Chromosome"/>
</dbReference>
<organism evidence="12 13">
    <name type="scientific">Actinomadura graeca</name>
    <dbReference type="NCBI Taxonomy" id="2750812"/>
    <lineage>
        <taxon>Bacteria</taxon>
        <taxon>Bacillati</taxon>
        <taxon>Actinomycetota</taxon>
        <taxon>Actinomycetes</taxon>
        <taxon>Streptosporangiales</taxon>
        <taxon>Thermomonosporaceae</taxon>
        <taxon>Actinomadura</taxon>
    </lineage>
</organism>
<evidence type="ECO:0000259" key="11">
    <source>
        <dbReference type="Pfam" id="PF24878"/>
    </source>
</evidence>
<sequence length="705" mass="70053">MGAGERDPRRRGRVRRRRRVGVVGRAAVQAGRLVRAGGAAARLWRGRADDPSWARPALLALLAAAGVLYTWGLGASGWANAFYSAAAQAGAVSWKAFFFGASDAAGAITVDKAPGALWPMALSARIFGVNPWSVLVPQALMGVATVGVLHAAVRRRSPAWAALLAGAVLALTPVAALMFRFNNPDALLVLLLTLGAYGMVRAQEGAGAGWLVFAGACVGAGFLAKMLQAFLVVPVFALVYLVAAPGTVGRRLWRLLAAGAALVAAAGWWVAAVALVPASSRPYIGGSQHDSVLELALGYNGLGRLSGEETGGLGNLDGDAGWARMFGPVIGGQVSWLLPAALVLLVAGLWATRRAPRTDPARAAFALWGGWLLVTAAVFSFMRGIFHEYYTVALAPAVAALAGMGAAVLWERRRTAAAAVVLAAVVAVTSVWAFVLLGRAPGWHPWLGPVVLVCGLAGAAGLAAARLLGARVLAGVVVVALAACLAGPAAYAADTARTPHSGAIVTAGPRTAGGSGPGRGVRGGPGPWGPAAGRAGGARPGVMPGSPSGGPPGGLPGGVPGSAAGLPGGGPRGGGPGGGGPGGLLDAGRPGAEVTAVLKAGAASSTWAAAAVGSNAAAGYQLATGRPVMAVGGFNGTDPAPTLAEFQRLVRGGRIGYFIAGGGGTGMRAASGSDAARRITAWVQASFTATAVGGTTLYDLTPGAG</sequence>
<feature type="transmembrane region" description="Helical" evidence="9">
    <location>
        <begin position="472"/>
        <end position="491"/>
    </location>
</feature>
<keyword evidence="4" id="KW-0808">Transferase</keyword>
<keyword evidence="5 9" id="KW-0812">Transmembrane</keyword>
<feature type="transmembrane region" description="Helical" evidence="9">
    <location>
        <begin position="230"/>
        <end position="248"/>
    </location>
</feature>
<keyword evidence="3" id="KW-0328">Glycosyltransferase</keyword>
<feature type="transmembrane region" description="Helical" evidence="9">
    <location>
        <begin position="334"/>
        <end position="351"/>
    </location>
</feature>
<evidence type="ECO:0000256" key="8">
    <source>
        <dbReference type="SAM" id="MobiDB-lite"/>
    </source>
</evidence>
<dbReference type="Pfam" id="PF24878">
    <property type="entry name" value="YkcB_C"/>
    <property type="match status" value="1"/>
</dbReference>
<evidence type="ECO:0000256" key="6">
    <source>
        <dbReference type="ARBA" id="ARBA00022989"/>
    </source>
</evidence>
<evidence type="ECO:0000259" key="10">
    <source>
        <dbReference type="Pfam" id="PF13231"/>
    </source>
</evidence>
<dbReference type="Pfam" id="PF13231">
    <property type="entry name" value="PMT_2"/>
    <property type="match status" value="1"/>
</dbReference>
<evidence type="ECO:0000256" key="9">
    <source>
        <dbReference type="SAM" id="Phobius"/>
    </source>
</evidence>
<feature type="transmembrane region" description="Helical" evidence="9">
    <location>
        <begin position="185"/>
        <end position="200"/>
    </location>
</feature>
<feature type="transmembrane region" description="Helical" evidence="9">
    <location>
        <begin position="52"/>
        <end position="72"/>
    </location>
</feature>
<feature type="compositionally biased region" description="Gly residues" evidence="8">
    <location>
        <begin position="555"/>
        <end position="585"/>
    </location>
</feature>
<feature type="region of interest" description="Disordered" evidence="8">
    <location>
        <begin position="506"/>
        <end position="588"/>
    </location>
</feature>
<evidence type="ECO:0000256" key="3">
    <source>
        <dbReference type="ARBA" id="ARBA00022676"/>
    </source>
</evidence>
<feature type="compositionally biased region" description="Gly residues" evidence="8">
    <location>
        <begin position="511"/>
        <end position="526"/>
    </location>
</feature>
<accession>A0ABX8R590</accession>
<proteinExistence type="predicted"/>
<feature type="transmembrane region" description="Helical" evidence="9">
    <location>
        <begin position="160"/>
        <end position="179"/>
    </location>
</feature>
<feature type="transmembrane region" description="Helical" evidence="9">
    <location>
        <begin position="363"/>
        <end position="383"/>
    </location>
</feature>
<keyword evidence="7 9" id="KW-0472">Membrane</keyword>
<comment type="subcellular location">
    <subcellularLocation>
        <location evidence="1">Cell membrane</location>
        <topology evidence="1">Multi-pass membrane protein</topology>
    </subcellularLocation>
</comment>
<evidence type="ECO:0000313" key="12">
    <source>
        <dbReference type="EMBL" id="QXJ26260.1"/>
    </source>
</evidence>
<keyword evidence="6 9" id="KW-1133">Transmembrane helix</keyword>
<evidence type="ECO:0000313" key="13">
    <source>
        <dbReference type="Proteomes" id="UP001049518"/>
    </source>
</evidence>
<evidence type="ECO:0000256" key="7">
    <source>
        <dbReference type="ARBA" id="ARBA00023136"/>
    </source>
</evidence>
<dbReference type="EMBL" id="CP059572">
    <property type="protein sequence ID" value="QXJ26260.1"/>
    <property type="molecule type" value="Genomic_DNA"/>
</dbReference>
<reference evidence="12" key="1">
    <citation type="submission" date="2020-07" db="EMBL/GenBank/DDBJ databases">
        <authorList>
            <person name="Tarantini F.S."/>
            <person name="Hong K.W."/>
            <person name="Chan K.G."/>
        </authorList>
    </citation>
    <scope>NUCLEOTIDE SEQUENCE</scope>
    <source>
        <strain evidence="12">32-07</strain>
    </source>
</reference>
<evidence type="ECO:0000256" key="4">
    <source>
        <dbReference type="ARBA" id="ARBA00022679"/>
    </source>
</evidence>
<dbReference type="PANTHER" id="PTHR33908:SF3">
    <property type="entry name" value="UNDECAPRENYL PHOSPHATE-ALPHA-4-AMINO-4-DEOXY-L-ARABINOSE ARABINOSYL TRANSFERASE"/>
    <property type="match status" value="1"/>
</dbReference>
<evidence type="ECO:0000256" key="2">
    <source>
        <dbReference type="ARBA" id="ARBA00022475"/>
    </source>
</evidence>
<dbReference type="InterPro" id="IPR050297">
    <property type="entry name" value="LipidA_mod_glycosyltrf_83"/>
</dbReference>